<dbReference type="AlphaFoldDB" id="A0A2S6IMM0"/>
<evidence type="ECO:0000256" key="3">
    <source>
        <dbReference type="ARBA" id="ARBA00023082"/>
    </source>
</evidence>
<name>A0A2S6IMM0_9FLAO</name>
<dbReference type="PANTHER" id="PTHR43133">
    <property type="entry name" value="RNA POLYMERASE ECF-TYPE SIGMA FACTO"/>
    <property type="match status" value="1"/>
</dbReference>
<keyword evidence="5" id="KW-0804">Transcription</keyword>
<dbReference type="NCBIfam" id="TIGR02937">
    <property type="entry name" value="sigma70-ECF"/>
    <property type="match status" value="1"/>
</dbReference>
<keyword evidence="3" id="KW-0731">Sigma factor</keyword>
<comment type="similarity">
    <text evidence="1">Belongs to the sigma-70 factor family. ECF subfamily.</text>
</comment>
<evidence type="ECO:0000256" key="5">
    <source>
        <dbReference type="ARBA" id="ARBA00023163"/>
    </source>
</evidence>
<dbReference type="InterPro" id="IPR013325">
    <property type="entry name" value="RNA_pol_sigma_r2"/>
</dbReference>
<dbReference type="GO" id="GO:0006352">
    <property type="term" value="P:DNA-templated transcription initiation"/>
    <property type="evidence" value="ECO:0007669"/>
    <property type="project" value="InterPro"/>
</dbReference>
<dbReference type="Pfam" id="PF08281">
    <property type="entry name" value="Sigma70_r4_2"/>
    <property type="match status" value="1"/>
</dbReference>
<feature type="domain" description="RNA polymerase sigma-70 region 2" evidence="6">
    <location>
        <begin position="26"/>
        <end position="91"/>
    </location>
</feature>
<keyword evidence="4" id="KW-0238">DNA-binding</keyword>
<dbReference type="GO" id="GO:0003677">
    <property type="term" value="F:DNA binding"/>
    <property type="evidence" value="ECO:0007669"/>
    <property type="project" value="UniProtKB-KW"/>
</dbReference>
<dbReference type="Pfam" id="PF04542">
    <property type="entry name" value="Sigma70_r2"/>
    <property type="match status" value="1"/>
</dbReference>
<dbReference type="EMBL" id="PTJE01000002">
    <property type="protein sequence ID" value="PPK95484.1"/>
    <property type="molecule type" value="Genomic_DNA"/>
</dbReference>
<proteinExistence type="inferred from homology"/>
<dbReference type="Proteomes" id="UP000239002">
    <property type="component" value="Unassembled WGS sequence"/>
</dbReference>
<keyword evidence="9" id="KW-1185">Reference proteome</keyword>
<dbReference type="CDD" id="cd06171">
    <property type="entry name" value="Sigma70_r4"/>
    <property type="match status" value="1"/>
</dbReference>
<protein>
    <submittedName>
        <fullName evidence="8">RNA polymerase sigma-70 factor (ECF subfamily)</fullName>
    </submittedName>
</protein>
<comment type="caution">
    <text evidence="8">The sequence shown here is derived from an EMBL/GenBank/DDBJ whole genome shotgun (WGS) entry which is preliminary data.</text>
</comment>
<dbReference type="SUPFAM" id="SSF88946">
    <property type="entry name" value="Sigma2 domain of RNA polymerase sigma factors"/>
    <property type="match status" value="1"/>
</dbReference>
<dbReference type="InterPro" id="IPR014284">
    <property type="entry name" value="RNA_pol_sigma-70_dom"/>
</dbReference>
<dbReference type="RefSeq" id="WP_317044686.1">
    <property type="nucleotide sequence ID" value="NZ_PTJE01000002.1"/>
</dbReference>
<organism evidence="8 9">
    <name type="scientific">Nonlabens xylanidelens</name>
    <dbReference type="NCBI Taxonomy" id="191564"/>
    <lineage>
        <taxon>Bacteria</taxon>
        <taxon>Pseudomonadati</taxon>
        <taxon>Bacteroidota</taxon>
        <taxon>Flavobacteriia</taxon>
        <taxon>Flavobacteriales</taxon>
        <taxon>Flavobacteriaceae</taxon>
        <taxon>Nonlabens</taxon>
    </lineage>
</organism>
<evidence type="ECO:0000256" key="4">
    <source>
        <dbReference type="ARBA" id="ARBA00023125"/>
    </source>
</evidence>
<dbReference type="InterPro" id="IPR039425">
    <property type="entry name" value="RNA_pol_sigma-70-like"/>
</dbReference>
<evidence type="ECO:0000259" key="6">
    <source>
        <dbReference type="Pfam" id="PF04542"/>
    </source>
</evidence>
<gene>
    <name evidence="8" type="ORF">LY01_01072</name>
</gene>
<evidence type="ECO:0000259" key="7">
    <source>
        <dbReference type="Pfam" id="PF08281"/>
    </source>
</evidence>
<sequence>MILKTTEIELYNLCERGDRKAQMRVYDQYANGMYHVALRIVKDTALAEDIMQDSMITAFAKMKQWNREATFGSWLKRIVVNNSLTQLKKENKMPKVDYDDVAYEMENKADEQIDMEAAGMTAKKVLEVMKLLKDNYRQVLTLSLIEGMDNEEISEIMGISNAMCRTTISRAKESLRNKMQLI</sequence>
<dbReference type="InterPro" id="IPR013249">
    <property type="entry name" value="RNA_pol_sigma70_r4_t2"/>
</dbReference>
<dbReference type="GO" id="GO:0016987">
    <property type="term" value="F:sigma factor activity"/>
    <property type="evidence" value="ECO:0007669"/>
    <property type="project" value="UniProtKB-KW"/>
</dbReference>
<evidence type="ECO:0000313" key="8">
    <source>
        <dbReference type="EMBL" id="PPK95484.1"/>
    </source>
</evidence>
<dbReference type="PANTHER" id="PTHR43133:SF8">
    <property type="entry name" value="RNA POLYMERASE SIGMA FACTOR HI_1459-RELATED"/>
    <property type="match status" value="1"/>
</dbReference>
<evidence type="ECO:0000256" key="2">
    <source>
        <dbReference type="ARBA" id="ARBA00023015"/>
    </source>
</evidence>
<dbReference type="InterPro" id="IPR013324">
    <property type="entry name" value="RNA_pol_sigma_r3/r4-like"/>
</dbReference>
<evidence type="ECO:0000313" key="9">
    <source>
        <dbReference type="Proteomes" id="UP000239002"/>
    </source>
</evidence>
<feature type="domain" description="RNA polymerase sigma factor 70 region 4 type 2" evidence="7">
    <location>
        <begin position="124"/>
        <end position="175"/>
    </location>
</feature>
<reference evidence="8 9" key="1">
    <citation type="submission" date="2018-02" db="EMBL/GenBank/DDBJ databases">
        <title>Genomic Encyclopedia of Archaeal and Bacterial Type Strains, Phase II (KMG-II): from individual species to whole genera.</title>
        <authorList>
            <person name="Goeker M."/>
        </authorList>
    </citation>
    <scope>NUCLEOTIDE SEQUENCE [LARGE SCALE GENOMIC DNA]</scope>
    <source>
        <strain evidence="8 9">DSM 16809</strain>
    </source>
</reference>
<dbReference type="InterPro" id="IPR007627">
    <property type="entry name" value="RNA_pol_sigma70_r2"/>
</dbReference>
<evidence type="ECO:0000256" key="1">
    <source>
        <dbReference type="ARBA" id="ARBA00010641"/>
    </source>
</evidence>
<keyword evidence="2" id="KW-0805">Transcription regulation</keyword>
<dbReference type="Gene3D" id="1.10.1740.10">
    <property type="match status" value="1"/>
</dbReference>
<dbReference type="InterPro" id="IPR036388">
    <property type="entry name" value="WH-like_DNA-bd_sf"/>
</dbReference>
<dbReference type="Gene3D" id="1.10.10.10">
    <property type="entry name" value="Winged helix-like DNA-binding domain superfamily/Winged helix DNA-binding domain"/>
    <property type="match status" value="1"/>
</dbReference>
<accession>A0A2S6IMM0</accession>
<dbReference type="SUPFAM" id="SSF88659">
    <property type="entry name" value="Sigma3 and sigma4 domains of RNA polymerase sigma factors"/>
    <property type="match status" value="1"/>
</dbReference>